<dbReference type="EMBL" id="WJQU01002137">
    <property type="protein sequence ID" value="KAJ6633222.1"/>
    <property type="molecule type" value="Genomic_DNA"/>
</dbReference>
<evidence type="ECO:0000313" key="3">
    <source>
        <dbReference type="Proteomes" id="UP001151699"/>
    </source>
</evidence>
<keyword evidence="1" id="KW-0812">Transmembrane</keyword>
<keyword evidence="1" id="KW-0472">Membrane</keyword>
<dbReference type="AlphaFoldDB" id="A0A9Q0MKI6"/>
<comment type="caution">
    <text evidence="2">The sequence shown here is derived from an EMBL/GenBank/DDBJ whole genome shotgun (WGS) entry which is preliminary data.</text>
</comment>
<protein>
    <recommendedName>
        <fullName evidence="4">Transmembrane protein</fullName>
    </recommendedName>
</protein>
<gene>
    <name evidence="2" type="ORF">Bhyg_15549</name>
</gene>
<feature type="transmembrane region" description="Helical" evidence="1">
    <location>
        <begin position="69"/>
        <end position="88"/>
    </location>
</feature>
<reference evidence="2" key="1">
    <citation type="submission" date="2022-07" db="EMBL/GenBank/DDBJ databases">
        <authorList>
            <person name="Trinca V."/>
            <person name="Uliana J.V.C."/>
            <person name="Torres T.T."/>
            <person name="Ward R.J."/>
            <person name="Monesi N."/>
        </authorList>
    </citation>
    <scope>NUCLEOTIDE SEQUENCE</scope>
    <source>
        <strain evidence="2">HSMRA1968</strain>
        <tissue evidence="2">Whole embryos</tissue>
    </source>
</reference>
<keyword evidence="3" id="KW-1185">Reference proteome</keyword>
<evidence type="ECO:0000313" key="2">
    <source>
        <dbReference type="EMBL" id="KAJ6633222.1"/>
    </source>
</evidence>
<accession>A0A9Q0MKI6</accession>
<feature type="non-terminal residue" evidence="2">
    <location>
        <position position="1"/>
    </location>
</feature>
<evidence type="ECO:0008006" key="4">
    <source>
        <dbReference type="Google" id="ProtNLM"/>
    </source>
</evidence>
<evidence type="ECO:0000256" key="1">
    <source>
        <dbReference type="SAM" id="Phobius"/>
    </source>
</evidence>
<sequence>MGILTTGDSAKSFSSYVALFGLALLITSSLYLKNLNNWAEHNSCVENPSTSGNVQEEILCSNYNSWRSAAIIGIIIGVVDVLVVPFLICCSCCIVCGCAAIFCACVDCGVSNEDKEESSPP</sequence>
<keyword evidence="1" id="KW-1133">Transmembrane helix</keyword>
<proteinExistence type="predicted"/>
<dbReference type="Proteomes" id="UP001151699">
    <property type="component" value="Unassembled WGS sequence"/>
</dbReference>
<dbReference type="OrthoDB" id="10333397at2759"/>
<organism evidence="2 3">
    <name type="scientific">Pseudolycoriella hygida</name>
    <dbReference type="NCBI Taxonomy" id="35572"/>
    <lineage>
        <taxon>Eukaryota</taxon>
        <taxon>Metazoa</taxon>
        <taxon>Ecdysozoa</taxon>
        <taxon>Arthropoda</taxon>
        <taxon>Hexapoda</taxon>
        <taxon>Insecta</taxon>
        <taxon>Pterygota</taxon>
        <taxon>Neoptera</taxon>
        <taxon>Endopterygota</taxon>
        <taxon>Diptera</taxon>
        <taxon>Nematocera</taxon>
        <taxon>Sciaroidea</taxon>
        <taxon>Sciaridae</taxon>
        <taxon>Pseudolycoriella</taxon>
    </lineage>
</organism>
<feature type="transmembrane region" description="Helical" evidence="1">
    <location>
        <begin position="13"/>
        <end position="32"/>
    </location>
</feature>
<name>A0A9Q0MKI6_9DIPT</name>